<dbReference type="NCBIfam" id="TIGR00553">
    <property type="entry name" value="pabB"/>
    <property type="match status" value="1"/>
</dbReference>
<dbReference type="EC" id="2.6.1.85" evidence="1"/>
<feature type="domain" description="Anthranilate synthase component I N-terminal" evidence="4">
    <location>
        <begin position="16"/>
        <end position="152"/>
    </location>
</feature>
<protein>
    <recommendedName>
        <fullName evidence="1">aminodeoxychorismate synthase</fullName>
        <ecNumber evidence="1">2.6.1.85</ecNumber>
    </recommendedName>
</protein>
<dbReference type="GO" id="GO:0009396">
    <property type="term" value="P:folic acid-containing compound biosynthetic process"/>
    <property type="evidence" value="ECO:0007669"/>
    <property type="project" value="InterPro"/>
</dbReference>
<dbReference type="SUPFAM" id="SSF56322">
    <property type="entry name" value="ADC synthase"/>
    <property type="match status" value="1"/>
</dbReference>
<name>A0A1T4UXY3_9GAMM</name>
<proteinExistence type="predicted"/>
<dbReference type="Pfam" id="PF00425">
    <property type="entry name" value="Chorismate_bind"/>
    <property type="match status" value="1"/>
</dbReference>
<evidence type="ECO:0000259" key="3">
    <source>
        <dbReference type="Pfam" id="PF00425"/>
    </source>
</evidence>
<dbReference type="GO" id="GO:0000162">
    <property type="term" value="P:L-tryptophan biosynthetic process"/>
    <property type="evidence" value="ECO:0007669"/>
    <property type="project" value="TreeGrafter"/>
</dbReference>
<dbReference type="PANTHER" id="PTHR11236">
    <property type="entry name" value="AMINOBENZOATE/ANTHRANILATE SYNTHASE"/>
    <property type="match status" value="1"/>
</dbReference>
<evidence type="ECO:0000313" key="5">
    <source>
        <dbReference type="EMBL" id="SKA57593.1"/>
    </source>
</evidence>
<keyword evidence="6" id="KW-1185">Reference proteome</keyword>
<reference evidence="6" key="1">
    <citation type="submission" date="2017-02" db="EMBL/GenBank/DDBJ databases">
        <authorList>
            <person name="Varghese N."/>
            <person name="Submissions S."/>
        </authorList>
    </citation>
    <scope>NUCLEOTIDE SEQUENCE [LARGE SCALE GENOMIC DNA]</scope>
    <source>
        <strain evidence="6">DSM 22720</strain>
    </source>
</reference>
<organism evidence="5 6">
    <name type="scientific">Enterovibrio nigricans DSM 22720</name>
    <dbReference type="NCBI Taxonomy" id="1121868"/>
    <lineage>
        <taxon>Bacteria</taxon>
        <taxon>Pseudomonadati</taxon>
        <taxon>Pseudomonadota</taxon>
        <taxon>Gammaproteobacteria</taxon>
        <taxon>Vibrionales</taxon>
        <taxon>Vibrionaceae</taxon>
        <taxon>Enterovibrio</taxon>
    </lineage>
</organism>
<dbReference type="InterPro" id="IPR015890">
    <property type="entry name" value="Chorismate_C"/>
</dbReference>
<dbReference type="EMBL" id="FUXU01000036">
    <property type="protein sequence ID" value="SKA57593.1"/>
    <property type="molecule type" value="Genomic_DNA"/>
</dbReference>
<feature type="domain" description="Chorismate-utilising enzyme C-terminal" evidence="3">
    <location>
        <begin position="187"/>
        <end position="440"/>
    </location>
</feature>
<dbReference type="InterPro" id="IPR005801">
    <property type="entry name" value="ADC_synthase"/>
</dbReference>
<dbReference type="OrthoDB" id="9803598at2"/>
<sequence length="450" mass="49971">MPITLQFLEYSPTALTSLFSRIQSQPWAMVLQSAADKHPDNRFDILVADPIATLCSENGVNTIDYRDGRKAVTESDPFEELRSLQRALLPELAPMQPWPFVGGAMGYFSYDLGRQVESLPELALKDVAIPDMGVGLYDWAVIADHTEKKLVIIQPKGHDRFTWIMTNAIADTSPFSLQGDWQANMTQQTYTEKFNRVQAYLKSGDCYQINLAQRFKAAYQGCEWEAYEKLAGANGAPFSSFIRLDDAAILSVSPERFLQLHGREIETKPIKGTRPRSEDKETDSANIEDLLTAEKDRAENLMIVDLLRNDIGRVASPGSVNVPKLFNVETFPAVHHLVSTVTGRLAEGKHASDLLRACFPGGSITGAPKVRAMEIIEELEPHRRSVYCGSIGYISRCGTMDTSITIRTLICQNEQIYAWAGGGVVADSEAKSEYQETLDKLSKILPILSS</sequence>
<dbReference type="InterPro" id="IPR019999">
    <property type="entry name" value="Anth_synth_I-like"/>
</dbReference>
<dbReference type="RefSeq" id="WP_078753072.1">
    <property type="nucleotide sequence ID" value="NZ_FUXU01000036.1"/>
</dbReference>
<dbReference type="PRINTS" id="PR00095">
    <property type="entry name" value="ANTSNTHASEI"/>
</dbReference>
<accession>A0A1T4UXY3</accession>
<dbReference type="Proteomes" id="UP000190162">
    <property type="component" value="Unassembled WGS sequence"/>
</dbReference>
<dbReference type="PANTHER" id="PTHR11236:SF50">
    <property type="entry name" value="AMINODEOXYCHORISMATE SYNTHASE COMPONENT 1"/>
    <property type="match status" value="1"/>
</dbReference>
<dbReference type="Gene3D" id="3.60.120.10">
    <property type="entry name" value="Anthranilate synthase"/>
    <property type="match status" value="1"/>
</dbReference>
<keyword evidence="2" id="KW-0808">Transferase</keyword>
<dbReference type="InterPro" id="IPR005802">
    <property type="entry name" value="ADC_synth_comp_1"/>
</dbReference>
<evidence type="ECO:0000259" key="4">
    <source>
        <dbReference type="Pfam" id="PF04715"/>
    </source>
</evidence>
<dbReference type="Pfam" id="PF04715">
    <property type="entry name" value="Anth_synt_I_N"/>
    <property type="match status" value="1"/>
</dbReference>
<evidence type="ECO:0000313" key="6">
    <source>
        <dbReference type="Proteomes" id="UP000190162"/>
    </source>
</evidence>
<dbReference type="InterPro" id="IPR006805">
    <property type="entry name" value="Anth_synth_I_N"/>
</dbReference>
<evidence type="ECO:0000256" key="1">
    <source>
        <dbReference type="ARBA" id="ARBA00013139"/>
    </source>
</evidence>
<dbReference type="AlphaFoldDB" id="A0A1T4UXY3"/>
<evidence type="ECO:0000256" key="2">
    <source>
        <dbReference type="ARBA" id="ARBA00022679"/>
    </source>
</evidence>
<dbReference type="GO" id="GO:0046820">
    <property type="term" value="F:4-amino-4-deoxychorismate synthase activity"/>
    <property type="evidence" value="ECO:0007669"/>
    <property type="project" value="UniProtKB-EC"/>
</dbReference>
<gene>
    <name evidence="5" type="ORF">SAMN02745132_02781</name>
</gene>